<evidence type="ECO:0000256" key="7">
    <source>
        <dbReference type="ARBA" id="ARBA00022803"/>
    </source>
</evidence>
<dbReference type="PANTHER" id="PTHR44835">
    <property type="entry name" value="UDP-N-ACETYLGLUCOSAMINE--PEPTIDE N-ACETYLGLUCOSAMINYLTRANSFERASE SPINDLY-RELATED"/>
    <property type="match status" value="1"/>
</dbReference>
<comment type="similarity">
    <text evidence="2">Belongs to the glycosyltransferase 41 family. O-GlcNAc transferase subfamily.</text>
</comment>
<sequence>MASSITRTLSLEGALEEAAAHHRAGRLGDAETLYRAILQAQPAHPDANHNLGVVEMQRQNFAAALPWLKAALAANPGYGQYWLTYIEALLFAGDAVTAGQVLAEGRPRGLQGPEVDALAARIEAGSEALPSSSAFHAEAYRQCQLAESLKERGQSESAIAGFLRAIELAPEWSKPHTFLGIIFNELGRLDEAAASFRRALEIEPGQAEGHYNLGIVLHRQKHLPQAEACFQQAIRLRGDYVEAHDHLGIVLHAQGRFSEAEQSFRRALAILPERAETLNNLGITLDEMERVDEARQCFVQAIGIRPGYAEAHANRADALKVLGRLDEARESYDEAIRLNPALVAAYVNRGVLLETMGLFADAVTSHDEAILHAPDVFEAYCNRGNALLALGRLTDAVASYRQAVRLQPENPDIRLTLGNLLGKSGDIPAGLAEIEQALQLRPDFMDARWNMAHWLLMQGDYATGWPAYEIRWARWMANGTWPVRQYPAPRWHGDQELEGRRILLHAEQGLGDTLQFCRYAPLVAARGAKVFLQVQAPLVELLRSLNGRIEVFAEGEALPTVDFHCPLMSLPLEFGTTLESIPASLPYLSADPGKRASWQPRLGKTDRLRIGLAWQSGVHAGHPDLRKDNARRDMPLAQLEALGRLPGVAFYSLQKDAACARQLRDLQDAGWKGPRIVDLTEELADFSDTAALIDNLDLVVSVDTAVAHLAGAMGKPVWVLLRFDACWRWLPGRTDSPWYPTARLMRQGAINDWGRVLAGLSRALEHVPVRHGTAETPRSRKDDVETYHRLGLLRREEGRFPEAAKAFSAALDMDPDDVEAHNDLSLLLLSAGRWREAENGFRHAIRIRPDCAEARANLGDALLEAGRLAEAEQHLRESLAVCPGHAEIMSGLGRALMALGKTVEAEAFLRRAIAQAPQKALPLANALSCLDYRPDDPCFEHLEAAYANRGELPVAERILLDFAMARAMDFTGDHERAFEACAEGNRLHCDLYPYDENADRHFLEKVQTLYTAELIEQMDSMAASGMNADPPDSRVPVFIVGLPDSGGQLVERLLSRHPDVICVADQRAVDHLVDSVGVLELMLPDASRWESSLKSLRNLGRMYLDRLQIYAGEAKFMVNTLPDHYRHLGLIHLMLPNARIIHVLRDPLDTCLSCYSTLFRAGYGYSYDLGAMGRHYGFYRALMRHWGSVLPEGRILDVCHETYMAAPAAQAQRLLSYVGLDRDATSPPYCEEGSAENAHPMFRPARPSCLASIARQACFTSHFDELRRILAPWRGQPEAAERQQLIAAYGRGAWLRAVELARGMLEKHPWHALGWQVLGAALTQLGETEEAVTTLRHALLLDPNQSHAHYNLGVALRNAGRLEEATEYFQRALEMAPDQFEAHYNLGITLKELERLPEAERCLRQALELKPDDADALNNLGIVLHEQGQLEPAESVFLQVLARYPAHAEARNNLGLTLEHLGRLEEAETALRKSIEQRRDYLQAYINLVALLIRTRRLDEAEQCLQQALSFAEDAPEIHAALGSLHLARGETSSAVADFRRALAFAPDYAAARSSLLFCLCHDADIDNPGLFAEHREFARIVEAPWIASWPAHGHQRDAERPLRIGFVSADLRCHPVADFLEPVLAHMAGNHGHGLSLHAYYNEMTEDGTSNRLKGYFSVWNRVAHLADAALFDKIRADGIDILIDLSGHTGKNRLTCFARKPAPLQISWLGYSGTTGLEAMDYYLASEDFLPRDQFDHLFTEKIVHLPAPVPFSPDPHAPDVSALPALENGYLTFGSFNRPNKIGRAVVALWSDLLRNLPTSRLILVGMNGIRDVQKLLGWFEEEHIAPERLEFVDRCSLPEYFAYYRRVDICLDSFPFNGSSTTGDGLWMGVPTLTLMGKTLQSRAGWAWLRHFGLDDFVADNPARFVEIGMDWAQRLPELSRIRMELRARILNTRSCRPESIARALEFALRTMWRRWCAGQSPASFAVPERAWHPSLDRTKV</sequence>
<dbReference type="GO" id="GO:0097363">
    <property type="term" value="F:protein O-acetylglucosaminyltransferase activity"/>
    <property type="evidence" value="ECO:0007669"/>
    <property type="project" value="UniProtKB-EC"/>
</dbReference>
<keyword evidence="5" id="KW-0808">Transferase</keyword>
<evidence type="ECO:0000256" key="2">
    <source>
        <dbReference type="ARBA" id="ARBA00005386"/>
    </source>
</evidence>
<dbReference type="Gene3D" id="3.40.50.2000">
    <property type="entry name" value="Glycogen Phosphorylase B"/>
    <property type="match status" value="2"/>
</dbReference>
<feature type="repeat" description="TPR" evidence="8">
    <location>
        <begin position="852"/>
        <end position="885"/>
    </location>
</feature>
<feature type="repeat" description="TPR" evidence="8">
    <location>
        <begin position="173"/>
        <end position="206"/>
    </location>
</feature>
<dbReference type="SUPFAM" id="SSF53756">
    <property type="entry name" value="UDP-Glycosyltransferase/glycogen phosphorylase"/>
    <property type="match status" value="1"/>
</dbReference>
<feature type="repeat" description="TPR" evidence="8">
    <location>
        <begin position="886"/>
        <end position="919"/>
    </location>
</feature>
<feature type="repeat" description="TPR" evidence="8">
    <location>
        <begin position="818"/>
        <end position="851"/>
    </location>
</feature>
<dbReference type="EMBL" id="LT837803">
    <property type="protein sequence ID" value="SMB24125.1"/>
    <property type="molecule type" value="Genomic_DNA"/>
</dbReference>
<dbReference type="InterPro" id="IPR019734">
    <property type="entry name" value="TPR_rpt"/>
</dbReference>
<dbReference type="Gene3D" id="3.40.50.11380">
    <property type="match status" value="1"/>
</dbReference>
<feature type="repeat" description="TPR" evidence="8">
    <location>
        <begin position="1516"/>
        <end position="1549"/>
    </location>
</feature>
<dbReference type="PROSITE" id="PS50005">
    <property type="entry name" value="TPR"/>
    <property type="match status" value="15"/>
</dbReference>
<dbReference type="SUPFAM" id="SSF48452">
    <property type="entry name" value="TPR-like"/>
    <property type="match status" value="5"/>
</dbReference>
<dbReference type="InterPro" id="IPR029489">
    <property type="entry name" value="OGT/SEC/SPY_C"/>
</dbReference>
<protein>
    <recommendedName>
        <fullName evidence="3">protein O-GlcNAc transferase</fullName>
        <ecNumber evidence="3">2.4.1.255</ecNumber>
    </recommendedName>
</protein>
<feature type="repeat" description="TPR" evidence="8">
    <location>
        <begin position="784"/>
        <end position="817"/>
    </location>
</feature>
<dbReference type="Pfam" id="PF13469">
    <property type="entry name" value="Sulfotransfer_3"/>
    <property type="match status" value="1"/>
</dbReference>
<evidence type="ECO:0000256" key="3">
    <source>
        <dbReference type="ARBA" id="ARBA00011970"/>
    </source>
</evidence>
<dbReference type="InterPro" id="IPR002201">
    <property type="entry name" value="Glyco_trans_9"/>
</dbReference>
<feature type="repeat" description="TPR" evidence="8">
    <location>
        <begin position="1312"/>
        <end position="1345"/>
    </location>
</feature>
<dbReference type="Pfam" id="PF13414">
    <property type="entry name" value="TPR_11"/>
    <property type="match status" value="2"/>
</dbReference>
<dbReference type="Pfam" id="PF13424">
    <property type="entry name" value="TPR_12"/>
    <property type="match status" value="3"/>
</dbReference>
<dbReference type="Pfam" id="PF01075">
    <property type="entry name" value="Glyco_transf_9"/>
    <property type="match status" value="1"/>
</dbReference>
<evidence type="ECO:0000256" key="6">
    <source>
        <dbReference type="ARBA" id="ARBA00022737"/>
    </source>
</evidence>
<proteinExistence type="inferred from homology"/>
<feature type="repeat" description="TPR" evidence="8">
    <location>
        <begin position="377"/>
        <end position="410"/>
    </location>
</feature>
<evidence type="ECO:0000256" key="4">
    <source>
        <dbReference type="ARBA" id="ARBA00022676"/>
    </source>
</evidence>
<dbReference type="EC" id="2.4.1.255" evidence="3"/>
<dbReference type="PANTHER" id="PTHR44835:SF1">
    <property type="entry name" value="PROTEIN O-GLCNAC TRANSFERASE"/>
    <property type="match status" value="1"/>
</dbReference>
<feature type="repeat" description="TPR" evidence="8">
    <location>
        <begin position="1380"/>
        <end position="1413"/>
    </location>
</feature>
<dbReference type="InterPro" id="IPR011990">
    <property type="entry name" value="TPR-like_helical_dom_sf"/>
</dbReference>
<evidence type="ECO:0000256" key="1">
    <source>
        <dbReference type="ARBA" id="ARBA00004922"/>
    </source>
</evidence>
<comment type="pathway">
    <text evidence="1">Protein modification; protein glycosylation.</text>
</comment>
<dbReference type="Pfam" id="PF13432">
    <property type="entry name" value="TPR_16"/>
    <property type="match status" value="3"/>
</dbReference>
<feature type="repeat" description="TPR" evidence="8">
    <location>
        <begin position="207"/>
        <end position="240"/>
    </location>
</feature>
<evidence type="ECO:0000256" key="8">
    <source>
        <dbReference type="PROSITE-ProRule" id="PRU00339"/>
    </source>
</evidence>
<name>A0A7Z7HQH7_9PROT</name>
<dbReference type="Pfam" id="PF13181">
    <property type="entry name" value="TPR_8"/>
    <property type="match status" value="1"/>
</dbReference>
<dbReference type="Proteomes" id="UP000242886">
    <property type="component" value="Chromosome SDENCHOL"/>
</dbReference>
<feature type="repeat" description="TPR" evidence="8">
    <location>
        <begin position="309"/>
        <end position="342"/>
    </location>
</feature>
<dbReference type="SMART" id="SM00028">
    <property type="entry name" value="TPR"/>
    <property type="match status" value="22"/>
</dbReference>
<dbReference type="SUPFAM" id="SSF52540">
    <property type="entry name" value="P-loop containing nucleoside triphosphate hydrolases"/>
    <property type="match status" value="1"/>
</dbReference>
<evidence type="ECO:0000313" key="10">
    <source>
        <dbReference type="EMBL" id="SMB24125.1"/>
    </source>
</evidence>
<feature type="domain" description="O-GlcNAc transferase C-terminal" evidence="9">
    <location>
        <begin position="1771"/>
        <end position="1931"/>
    </location>
</feature>
<feature type="domain" description="O-GlcNAc transferase C-terminal" evidence="9">
    <location>
        <begin position="1598"/>
        <end position="1750"/>
    </location>
</feature>
<feature type="repeat" description="TPR" evidence="8">
    <location>
        <begin position="241"/>
        <end position="274"/>
    </location>
</feature>
<dbReference type="PROSITE" id="PS50293">
    <property type="entry name" value="TPR_REGION"/>
    <property type="match status" value="7"/>
</dbReference>
<dbReference type="InterPro" id="IPR027417">
    <property type="entry name" value="P-loop_NTPase"/>
</dbReference>
<feature type="repeat" description="TPR" evidence="8">
    <location>
        <begin position="1346"/>
        <end position="1379"/>
    </location>
</feature>
<dbReference type="Pfam" id="PF13374">
    <property type="entry name" value="TPR_10"/>
    <property type="match status" value="1"/>
</dbReference>
<gene>
    <name evidence="10" type="ORF">SDENCHOL_10996</name>
</gene>
<feature type="repeat" description="TPR" evidence="8">
    <location>
        <begin position="1414"/>
        <end position="1447"/>
    </location>
</feature>
<keyword evidence="11" id="KW-1185">Reference proteome</keyword>
<dbReference type="InterPro" id="IPR051939">
    <property type="entry name" value="Glycosyltr_41/O-GlcNAc_trsf"/>
</dbReference>
<dbReference type="Pfam" id="PF14559">
    <property type="entry name" value="TPR_19"/>
    <property type="match status" value="2"/>
</dbReference>
<dbReference type="Gene3D" id="1.25.40.10">
    <property type="entry name" value="Tetratricopeptide repeat domain"/>
    <property type="match status" value="8"/>
</dbReference>
<evidence type="ECO:0000256" key="5">
    <source>
        <dbReference type="ARBA" id="ARBA00022679"/>
    </source>
</evidence>
<dbReference type="Pfam" id="PF13844">
    <property type="entry name" value="Glyco_transf_41"/>
    <property type="match status" value="2"/>
</dbReference>
<organism evidence="10 11">
    <name type="scientific">Sterolibacterium denitrificans</name>
    <dbReference type="NCBI Taxonomy" id="157592"/>
    <lineage>
        <taxon>Bacteria</taxon>
        <taxon>Pseudomonadati</taxon>
        <taxon>Pseudomonadota</taxon>
        <taxon>Betaproteobacteria</taxon>
        <taxon>Nitrosomonadales</taxon>
        <taxon>Sterolibacteriaceae</taxon>
        <taxon>Sterolibacterium</taxon>
    </lineage>
</organism>
<keyword evidence="4" id="KW-0328">Glycosyltransferase</keyword>
<evidence type="ECO:0000313" key="11">
    <source>
        <dbReference type="Proteomes" id="UP000242886"/>
    </source>
</evidence>
<keyword evidence="6" id="KW-0677">Repeat</keyword>
<evidence type="ECO:0000259" key="9">
    <source>
        <dbReference type="Pfam" id="PF13844"/>
    </source>
</evidence>
<dbReference type="Gene3D" id="3.40.50.300">
    <property type="entry name" value="P-loop containing nucleotide triphosphate hydrolases"/>
    <property type="match status" value="1"/>
</dbReference>
<accession>A0A7Z7HQH7</accession>
<keyword evidence="7 8" id="KW-0802">TPR repeat</keyword>
<reference evidence="10" key="1">
    <citation type="submission" date="2017-03" db="EMBL/GenBank/DDBJ databases">
        <authorList>
            <consortium name="AG Boll"/>
        </authorList>
    </citation>
    <scope>NUCLEOTIDE SEQUENCE [LARGE SCALE GENOMIC DNA]</scope>
    <source>
        <strain evidence="10">Chol</strain>
    </source>
</reference>
<feature type="repeat" description="TPR" evidence="8">
    <location>
        <begin position="275"/>
        <end position="308"/>
    </location>
</feature>